<evidence type="ECO:0000256" key="1">
    <source>
        <dbReference type="SAM" id="MobiDB-lite"/>
    </source>
</evidence>
<dbReference type="EMBL" id="FJOG01000010">
    <property type="protein sequence ID" value="CZR57773.1"/>
    <property type="molecule type" value="Genomic_DNA"/>
</dbReference>
<sequence>MAGRVDSNATRFDEAFGDMIDVLNMYESDTSNDEDMVFLDRNLDTSQPSGPRDPAPPLLRRLRPGSTSA</sequence>
<keyword evidence="3" id="KW-1185">Reference proteome</keyword>
<protein>
    <submittedName>
        <fullName evidence="2">Uncharacterized protein</fullName>
    </submittedName>
</protein>
<organism evidence="2 3">
    <name type="scientific">Phialocephala subalpina</name>
    <dbReference type="NCBI Taxonomy" id="576137"/>
    <lineage>
        <taxon>Eukaryota</taxon>
        <taxon>Fungi</taxon>
        <taxon>Dikarya</taxon>
        <taxon>Ascomycota</taxon>
        <taxon>Pezizomycotina</taxon>
        <taxon>Leotiomycetes</taxon>
        <taxon>Helotiales</taxon>
        <taxon>Mollisiaceae</taxon>
        <taxon>Phialocephala</taxon>
        <taxon>Phialocephala fortinii species complex</taxon>
    </lineage>
</organism>
<feature type="region of interest" description="Disordered" evidence="1">
    <location>
        <begin position="41"/>
        <end position="69"/>
    </location>
</feature>
<dbReference type="AlphaFoldDB" id="A0A1L7WYC2"/>
<dbReference type="Proteomes" id="UP000184330">
    <property type="component" value="Unassembled WGS sequence"/>
</dbReference>
<accession>A0A1L7WYC2</accession>
<gene>
    <name evidence="2" type="ORF">PAC_07662</name>
</gene>
<proteinExistence type="predicted"/>
<evidence type="ECO:0000313" key="2">
    <source>
        <dbReference type="EMBL" id="CZR57773.1"/>
    </source>
</evidence>
<name>A0A1L7WYC2_9HELO</name>
<evidence type="ECO:0000313" key="3">
    <source>
        <dbReference type="Proteomes" id="UP000184330"/>
    </source>
</evidence>
<reference evidence="2 3" key="1">
    <citation type="submission" date="2016-03" db="EMBL/GenBank/DDBJ databases">
        <authorList>
            <person name="Ploux O."/>
        </authorList>
    </citation>
    <scope>NUCLEOTIDE SEQUENCE [LARGE SCALE GENOMIC DNA]</scope>
    <source>
        <strain evidence="2 3">UAMH 11012</strain>
    </source>
</reference>